<dbReference type="PANTHER" id="PTHR45339:SF3">
    <property type="entry name" value="HISTIDINE KINASE"/>
    <property type="match status" value="1"/>
</dbReference>
<protein>
    <recommendedName>
        <fullName evidence="3">histidine kinase</fullName>
        <ecNumber evidence="3">2.7.13.3</ecNumber>
    </recommendedName>
</protein>
<evidence type="ECO:0000259" key="21">
    <source>
        <dbReference type="PROSITE" id="PS50894"/>
    </source>
</evidence>
<dbReference type="PROSITE" id="PS50110">
    <property type="entry name" value="RESPONSE_REGULATORY"/>
    <property type="match status" value="1"/>
</dbReference>
<evidence type="ECO:0000256" key="10">
    <source>
        <dbReference type="ARBA" id="ARBA00022989"/>
    </source>
</evidence>
<dbReference type="InterPro" id="IPR000700">
    <property type="entry name" value="PAS-assoc_C"/>
</dbReference>
<dbReference type="GO" id="GO:0005886">
    <property type="term" value="C:plasma membrane"/>
    <property type="evidence" value="ECO:0007669"/>
    <property type="project" value="UniProtKB-SubCell"/>
</dbReference>
<dbReference type="CDD" id="cd17546">
    <property type="entry name" value="REC_hyHK_CKI1_RcsC-like"/>
    <property type="match status" value="1"/>
</dbReference>
<evidence type="ECO:0000256" key="13">
    <source>
        <dbReference type="PROSITE-ProRule" id="PRU00110"/>
    </source>
</evidence>
<comment type="caution">
    <text evidence="22">The sequence shown here is derived from an EMBL/GenBank/DDBJ whole genome shotgun (WGS) entry which is preliminary data.</text>
</comment>
<feature type="domain" description="Histidine kinase" evidence="17">
    <location>
        <begin position="991"/>
        <end position="1211"/>
    </location>
</feature>
<feature type="domain" description="Response regulatory" evidence="18">
    <location>
        <begin position="1239"/>
        <end position="1355"/>
    </location>
</feature>
<evidence type="ECO:0000313" key="23">
    <source>
        <dbReference type="Proteomes" id="UP000254266"/>
    </source>
</evidence>
<evidence type="ECO:0000256" key="5">
    <source>
        <dbReference type="ARBA" id="ARBA00022679"/>
    </source>
</evidence>
<name>A0A370DLC4_9GAMM</name>
<evidence type="ECO:0000256" key="6">
    <source>
        <dbReference type="ARBA" id="ARBA00022692"/>
    </source>
</evidence>
<accession>A0A370DLC4</accession>
<evidence type="ECO:0000256" key="7">
    <source>
        <dbReference type="ARBA" id="ARBA00022741"/>
    </source>
</evidence>
<evidence type="ECO:0000256" key="4">
    <source>
        <dbReference type="ARBA" id="ARBA00022553"/>
    </source>
</evidence>
<dbReference type="Pfam" id="PF02518">
    <property type="entry name" value="HATPase_c"/>
    <property type="match status" value="1"/>
</dbReference>
<feature type="domain" description="PAS" evidence="19">
    <location>
        <begin position="455"/>
        <end position="498"/>
    </location>
</feature>
<evidence type="ECO:0000256" key="14">
    <source>
        <dbReference type="PROSITE-ProRule" id="PRU00169"/>
    </source>
</evidence>
<keyword evidence="23" id="KW-1185">Reference proteome</keyword>
<dbReference type="SMART" id="SM00086">
    <property type="entry name" value="PAC"/>
    <property type="match status" value="4"/>
</dbReference>
<dbReference type="InterPro" id="IPR005467">
    <property type="entry name" value="His_kinase_dom"/>
</dbReference>
<dbReference type="SMART" id="SM00387">
    <property type="entry name" value="HATPase_c"/>
    <property type="match status" value="1"/>
</dbReference>
<keyword evidence="10 16" id="KW-1133">Transmembrane helix</keyword>
<comment type="catalytic activity">
    <reaction evidence="1">
        <text>ATP + protein L-histidine = ADP + protein N-phospho-L-histidine.</text>
        <dbReference type="EC" id="2.7.13.3"/>
    </reaction>
</comment>
<dbReference type="InterPro" id="IPR008207">
    <property type="entry name" value="Sig_transdc_His_kin_Hpt_dom"/>
</dbReference>
<dbReference type="CDD" id="cd16922">
    <property type="entry name" value="HATPase_EvgS-ArcB-TorS-like"/>
    <property type="match status" value="1"/>
</dbReference>
<dbReference type="InterPro" id="IPR013656">
    <property type="entry name" value="PAS_4"/>
</dbReference>
<evidence type="ECO:0000313" key="22">
    <source>
        <dbReference type="EMBL" id="RDH85715.1"/>
    </source>
</evidence>
<feature type="domain" description="PAC" evidence="20">
    <location>
        <begin position="653"/>
        <end position="705"/>
    </location>
</feature>
<feature type="transmembrane region" description="Helical" evidence="16">
    <location>
        <begin position="12"/>
        <end position="32"/>
    </location>
</feature>
<dbReference type="SMART" id="SM00448">
    <property type="entry name" value="REC"/>
    <property type="match status" value="1"/>
</dbReference>
<dbReference type="InterPro" id="IPR000014">
    <property type="entry name" value="PAS"/>
</dbReference>
<evidence type="ECO:0000256" key="2">
    <source>
        <dbReference type="ARBA" id="ARBA00004370"/>
    </source>
</evidence>
<dbReference type="InterPro" id="IPR035965">
    <property type="entry name" value="PAS-like_dom_sf"/>
</dbReference>
<feature type="domain" description="HPt" evidence="21">
    <location>
        <begin position="1403"/>
        <end position="1499"/>
    </location>
</feature>
<keyword evidence="9" id="KW-0067">ATP-binding</keyword>
<dbReference type="InterPro" id="IPR036097">
    <property type="entry name" value="HisK_dim/P_sf"/>
</dbReference>
<dbReference type="InterPro" id="IPR036641">
    <property type="entry name" value="HPT_dom_sf"/>
</dbReference>
<dbReference type="GO" id="GO:0005524">
    <property type="term" value="F:ATP binding"/>
    <property type="evidence" value="ECO:0007669"/>
    <property type="project" value="UniProtKB-KW"/>
</dbReference>
<dbReference type="CDD" id="cd00130">
    <property type="entry name" value="PAS"/>
    <property type="match status" value="3"/>
</dbReference>
<dbReference type="Gene3D" id="3.40.50.2300">
    <property type="match status" value="1"/>
</dbReference>
<proteinExistence type="predicted"/>
<evidence type="ECO:0000256" key="1">
    <source>
        <dbReference type="ARBA" id="ARBA00000085"/>
    </source>
</evidence>
<comment type="subcellular location">
    <subcellularLocation>
        <location evidence="2">Membrane</location>
    </subcellularLocation>
</comment>
<keyword evidence="11" id="KW-0902">Two-component regulatory system</keyword>
<dbReference type="InterPro" id="IPR013655">
    <property type="entry name" value="PAS_fold_3"/>
</dbReference>
<feature type="modified residue" description="Phosphohistidine" evidence="13">
    <location>
        <position position="1442"/>
    </location>
</feature>
<evidence type="ECO:0000256" key="11">
    <source>
        <dbReference type="ARBA" id="ARBA00023012"/>
    </source>
</evidence>
<reference evidence="22 23" key="1">
    <citation type="journal article" date="2018" name="ISME J.">
        <title>Endosymbiont genomes yield clues of tubeworm success.</title>
        <authorList>
            <person name="Li Y."/>
            <person name="Liles M.R."/>
            <person name="Halanych K.M."/>
        </authorList>
    </citation>
    <scope>NUCLEOTIDE SEQUENCE [LARGE SCALE GENOMIC DNA]</scope>
    <source>
        <strain evidence="22">A1464</strain>
    </source>
</reference>
<dbReference type="InterPro" id="IPR011006">
    <property type="entry name" value="CheY-like_superfamily"/>
</dbReference>
<evidence type="ECO:0000256" key="8">
    <source>
        <dbReference type="ARBA" id="ARBA00022777"/>
    </source>
</evidence>
<dbReference type="PROSITE" id="PS50113">
    <property type="entry name" value="PAC"/>
    <property type="match status" value="3"/>
</dbReference>
<dbReference type="SUPFAM" id="SSF55785">
    <property type="entry name" value="PYP-like sensor domain (PAS domain)"/>
    <property type="match status" value="5"/>
</dbReference>
<dbReference type="InterPro" id="IPR004358">
    <property type="entry name" value="Sig_transdc_His_kin-like_C"/>
</dbReference>
<dbReference type="InterPro" id="IPR001789">
    <property type="entry name" value="Sig_transdc_resp-reg_receiver"/>
</dbReference>
<dbReference type="Gene3D" id="3.30.565.10">
    <property type="entry name" value="Histidine kinase-like ATPase, C-terminal domain"/>
    <property type="match status" value="1"/>
</dbReference>
<gene>
    <name evidence="22" type="ORF">DIZ80_01960</name>
</gene>
<feature type="domain" description="PAS" evidence="19">
    <location>
        <begin position="830"/>
        <end position="876"/>
    </location>
</feature>
<dbReference type="InterPro" id="IPR001610">
    <property type="entry name" value="PAC"/>
</dbReference>
<evidence type="ECO:0000259" key="18">
    <source>
        <dbReference type="PROSITE" id="PS50110"/>
    </source>
</evidence>
<dbReference type="Gene3D" id="1.20.120.160">
    <property type="entry name" value="HPT domain"/>
    <property type="match status" value="1"/>
</dbReference>
<dbReference type="Pfam" id="PF08448">
    <property type="entry name" value="PAS_4"/>
    <property type="match status" value="1"/>
</dbReference>
<dbReference type="SMART" id="SM00091">
    <property type="entry name" value="PAS"/>
    <property type="match status" value="5"/>
</dbReference>
<sequence length="1592" mass="181722">MKKNLSFNRNTRLLGLSVFIILILIFLLGVILSKKLSVRHETTNIAQMRAIALLKANQISDWIAEHNRDAEMLRTSNLISKALLQWRTTGDLNARDQIIQRFKTLQKVMDYKEILVIDKQGNSLFDTADHGHISSILNSTVQRVFNMHEVQFTDLYHEYDGTKGHLELGFVIPIEGVTDIAVVILVDNNTFLFPFLKNWPLPSESAETLLFKQHGENILFLNELRHKRESALKLYVPMSERNVLAVQVAEGRILPGEPIYGIDYRKEPVVGIAQRVVGTPWYLIAKMDSNEFYGELRRDLFWVRLSLILSMIAVLIGGVLIQQRRKLQLITQGQRDQAEYSLDTIFHALPDLFFRLTEDGVILDYRAQNKSDLYVPEQEFIGKRMQDVLPGELAEKFRDKMQLAWRSGEVITYEYALELSQRETIFEARLVRVNKINQLIVLVRNITERKLSDRKNIRFTRVLESSLNEIYVFDSEDLHFIDVNKAARDNLGYSMDELRVMTPFDIKPDLTSESFAELIAPLRSGEKQKIMFTSNHKRKDNSLYPTEIHLELTDEYPKVFIAVIIDITKRKQEEDDLLQANLIIENSLIVLFRWKAVEGWPVELVSNNISQFGYTADEFISGDVPYVSIIHPDDVAKVASEIIHYSTSGEVVFHQVYRILTKQGEARWIDDRTMVERNESGEVIYYQGVITDITERKITEKKLSESEERFRTIFEEAPLGVAVIDSLTGEIYHVNQQFADIAGRTKKEMENIDWIEITHPDDVQEDLDNMALMNSGKTTGFNMNKRYVQPDGTYVWINMTITPMTVDDRTHPRHLCMIENITERKEIEEKLNKLAQAVEQSPESIVISNTNAEIEYVNTAFTINSGYSADEVVGENPRMLQSGNTSPEQYEKMWANLTQGRVWKGEFNNKRKDGTEYIEFAHISPIVQSDGKISHYVGVKEDITEKKKMAKELDEHRNNLEKLVALRTRELAESQRKAESANMAKSAFLANMSHEIRTPMNAIIGLTHLLQRANPNIEQKQRLSKIDTSALHLLSIINDILDLSKIESGKLVIENTNFHLNVIFDHVQSMLREQVENKGLKIEFDKNSVPIWLTGDPTRIRQALLNYAVNAVKFTEQGSIFLRAIKLEEQDAKVLVRFEVEDTGIGIDPDILPGLFDAFEQADVSTTRNYGGTGLGLAITQHLAELMGGEAGAISEPGKGSTFWFTASLGRGYGVLPDEKSVKELDSETELQTYYYGSSVLLVEDNDINREVATELLNAARLDVDSAEDGQQAVDKVRARDYDLVLMDLQMPVMDGIEATTIIRSMNDKKEIPILAMTANIFEEDRLACEKAGMNDFIAKPIELDNLFSTIIKWLPNRKEALVYNSMEAKHQDGDVTEELVYKEFEKFEGMNVSKGLKNMRGDLSAYLRQLKHFDVIHGADIHKINQELDNKEYDLARNLVHSIKGAAGTLGLIDLQGAASSLEDKLKHHDAQSQKTYSKEMKVLNARQQEFHGLLKNITIEDKRELDKLISHEEIIKTLKNLESLLLHDDASVNEQFFKVEKILKQVFGGKVDFLAEQISEFNYPAALKTLNSISVSDIEQVIAELRNDNK</sequence>
<dbReference type="EC" id="2.7.13.3" evidence="3"/>
<evidence type="ECO:0000259" key="17">
    <source>
        <dbReference type="PROSITE" id="PS50109"/>
    </source>
</evidence>
<dbReference type="InterPro" id="IPR036890">
    <property type="entry name" value="HATPase_C_sf"/>
</dbReference>
<dbReference type="NCBIfam" id="TIGR00229">
    <property type="entry name" value="sensory_box"/>
    <property type="match status" value="4"/>
</dbReference>
<dbReference type="SUPFAM" id="SSF55874">
    <property type="entry name" value="ATPase domain of HSP90 chaperone/DNA topoisomerase II/histidine kinase"/>
    <property type="match status" value="1"/>
</dbReference>
<dbReference type="FunFam" id="3.30.565.10:FF:000010">
    <property type="entry name" value="Sensor histidine kinase RcsC"/>
    <property type="match status" value="1"/>
</dbReference>
<dbReference type="Pfam" id="PF00512">
    <property type="entry name" value="HisKA"/>
    <property type="match status" value="1"/>
</dbReference>
<evidence type="ECO:0000256" key="3">
    <source>
        <dbReference type="ARBA" id="ARBA00012438"/>
    </source>
</evidence>
<dbReference type="Pfam" id="PF00072">
    <property type="entry name" value="Response_reg"/>
    <property type="match status" value="1"/>
</dbReference>
<dbReference type="FunFam" id="1.10.287.130:FF:000004">
    <property type="entry name" value="Ethylene receptor 1"/>
    <property type="match status" value="1"/>
</dbReference>
<dbReference type="Pfam" id="PF01627">
    <property type="entry name" value="Hpt"/>
    <property type="match status" value="1"/>
</dbReference>
<keyword evidence="7" id="KW-0547">Nucleotide-binding</keyword>
<dbReference type="SUPFAM" id="SSF47384">
    <property type="entry name" value="Homodimeric domain of signal transducing histidine kinase"/>
    <property type="match status" value="1"/>
</dbReference>
<keyword evidence="6 16" id="KW-0812">Transmembrane</keyword>
<evidence type="ECO:0000256" key="15">
    <source>
        <dbReference type="SAM" id="Coils"/>
    </source>
</evidence>
<dbReference type="SUPFAM" id="SSF52172">
    <property type="entry name" value="CheY-like"/>
    <property type="match status" value="1"/>
</dbReference>
<keyword evidence="4 14" id="KW-0597">Phosphoprotein</keyword>
<dbReference type="PANTHER" id="PTHR45339">
    <property type="entry name" value="HYBRID SIGNAL TRANSDUCTION HISTIDINE KINASE J"/>
    <property type="match status" value="1"/>
</dbReference>
<organism evidence="22 23">
    <name type="scientific">endosymbiont of Galathealinum brachiosum</name>
    <dbReference type="NCBI Taxonomy" id="2200906"/>
    <lineage>
        <taxon>Bacteria</taxon>
        <taxon>Pseudomonadati</taxon>
        <taxon>Pseudomonadota</taxon>
        <taxon>Gammaproteobacteria</taxon>
        <taxon>sulfur-oxidizing symbionts</taxon>
    </lineage>
</organism>
<keyword evidence="12 16" id="KW-0472">Membrane</keyword>
<keyword evidence="8" id="KW-0418">Kinase</keyword>
<dbReference type="Gene3D" id="1.10.287.130">
    <property type="match status" value="1"/>
</dbReference>
<evidence type="ECO:0000256" key="16">
    <source>
        <dbReference type="SAM" id="Phobius"/>
    </source>
</evidence>
<evidence type="ECO:0000256" key="9">
    <source>
        <dbReference type="ARBA" id="ARBA00022840"/>
    </source>
</evidence>
<keyword evidence="5" id="KW-0808">Transferase</keyword>
<dbReference type="PROSITE" id="PS50894">
    <property type="entry name" value="HPT"/>
    <property type="match status" value="1"/>
</dbReference>
<feature type="domain" description="PAC" evidence="20">
    <location>
        <begin position="781"/>
        <end position="833"/>
    </location>
</feature>
<feature type="modified residue" description="4-aspartylphosphate" evidence="14">
    <location>
        <position position="1288"/>
    </location>
</feature>
<feature type="coiled-coil region" evidence="15">
    <location>
        <begin position="939"/>
        <end position="973"/>
    </location>
</feature>
<dbReference type="InterPro" id="IPR003594">
    <property type="entry name" value="HATPase_dom"/>
</dbReference>
<dbReference type="Gene3D" id="3.30.450.20">
    <property type="entry name" value="PAS domain"/>
    <property type="match status" value="5"/>
</dbReference>
<dbReference type="InterPro" id="IPR003661">
    <property type="entry name" value="HisK_dim/P_dom"/>
</dbReference>
<dbReference type="Pfam" id="PF08447">
    <property type="entry name" value="PAS_3"/>
    <property type="match status" value="2"/>
</dbReference>
<dbReference type="GO" id="GO:0000155">
    <property type="term" value="F:phosphorelay sensor kinase activity"/>
    <property type="evidence" value="ECO:0007669"/>
    <property type="project" value="InterPro"/>
</dbReference>
<dbReference type="CDD" id="cd00082">
    <property type="entry name" value="HisKA"/>
    <property type="match status" value="1"/>
</dbReference>
<dbReference type="PRINTS" id="PR00344">
    <property type="entry name" value="BCTRLSENSOR"/>
</dbReference>
<dbReference type="SMART" id="SM00388">
    <property type="entry name" value="HisKA"/>
    <property type="match status" value="1"/>
</dbReference>
<dbReference type="Proteomes" id="UP000254266">
    <property type="component" value="Unassembled WGS sequence"/>
</dbReference>
<feature type="domain" description="PAS" evidence="19">
    <location>
        <begin position="706"/>
        <end position="762"/>
    </location>
</feature>
<evidence type="ECO:0000256" key="12">
    <source>
        <dbReference type="ARBA" id="ARBA00023136"/>
    </source>
</evidence>
<feature type="transmembrane region" description="Helical" evidence="16">
    <location>
        <begin position="301"/>
        <end position="321"/>
    </location>
</feature>
<keyword evidence="15" id="KW-0175">Coiled coil</keyword>
<dbReference type="EMBL" id="QFXC01000003">
    <property type="protein sequence ID" value="RDH85715.1"/>
    <property type="molecule type" value="Genomic_DNA"/>
</dbReference>
<dbReference type="PROSITE" id="PS50112">
    <property type="entry name" value="PAS"/>
    <property type="match status" value="4"/>
</dbReference>
<feature type="domain" description="PAS" evidence="19">
    <location>
        <begin position="612"/>
        <end position="650"/>
    </location>
</feature>
<dbReference type="PROSITE" id="PS50109">
    <property type="entry name" value="HIS_KIN"/>
    <property type="match status" value="1"/>
</dbReference>
<dbReference type="SUPFAM" id="SSF47226">
    <property type="entry name" value="Histidine-containing phosphotransfer domain, HPT domain"/>
    <property type="match status" value="1"/>
</dbReference>
<feature type="domain" description="PAC" evidence="20">
    <location>
        <begin position="903"/>
        <end position="955"/>
    </location>
</feature>
<evidence type="ECO:0000259" key="19">
    <source>
        <dbReference type="PROSITE" id="PS50112"/>
    </source>
</evidence>
<evidence type="ECO:0000259" key="20">
    <source>
        <dbReference type="PROSITE" id="PS50113"/>
    </source>
</evidence>
<dbReference type="Pfam" id="PF13426">
    <property type="entry name" value="PAS_9"/>
    <property type="match status" value="2"/>
</dbReference>